<feature type="compositionally biased region" description="Basic and acidic residues" evidence="1">
    <location>
        <begin position="40"/>
        <end position="60"/>
    </location>
</feature>
<dbReference type="AlphaFoldDB" id="A0A6A6SMN0"/>
<reference evidence="2" key="1">
    <citation type="journal article" date="2020" name="Stud. Mycol.">
        <title>101 Dothideomycetes genomes: a test case for predicting lifestyles and emergence of pathogens.</title>
        <authorList>
            <person name="Haridas S."/>
            <person name="Albert R."/>
            <person name="Binder M."/>
            <person name="Bloem J."/>
            <person name="Labutti K."/>
            <person name="Salamov A."/>
            <person name="Andreopoulos B."/>
            <person name="Baker S."/>
            <person name="Barry K."/>
            <person name="Bills G."/>
            <person name="Bluhm B."/>
            <person name="Cannon C."/>
            <person name="Castanera R."/>
            <person name="Culley D."/>
            <person name="Daum C."/>
            <person name="Ezra D."/>
            <person name="Gonzalez J."/>
            <person name="Henrissat B."/>
            <person name="Kuo A."/>
            <person name="Liang C."/>
            <person name="Lipzen A."/>
            <person name="Lutzoni F."/>
            <person name="Magnuson J."/>
            <person name="Mondo S."/>
            <person name="Nolan M."/>
            <person name="Ohm R."/>
            <person name="Pangilinan J."/>
            <person name="Park H.-J."/>
            <person name="Ramirez L."/>
            <person name="Alfaro M."/>
            <person name="Sun H."/>
            <person name="Tritt A."/>
            <person name="Yoshinaga Y."/>
            <person name="Zwiers L.-H."/>
            <person name="Turgeon B."/>
            <person name="Goodwin S."/>
            <person name="Spatafora J."/>
            <person name="Crous P."/>
            <person name="Grigoriev I."/>
        </authorList>
    </citation>
    <scope>NUCLEOTIDE SEQUENCE</scope>
    <source>
        <strain evidence="2">CBS 122681</strain>
    </source>
</reference>
<protein>
    <submittedName>
        <fullName evidence="2">Uncharacterized protein</fullName>
    </submittedName>
</protein>
<evidence type="ECO:0000256" key="1">
    <source>
        <dbReference type="SAM" id="MobiDB-lite"/>
    </source>
</evidence>
<dbReference type="Proteomes" id="UP000799324">
    <property type="component" value="Unassembled WGS sequence"/>
</dbReference>
<name>A0A6A6SMN0_9PLEO</name>
<sequence>MATPAKLLARPNSESQRQDMPAENDEIHDDGPVMVNEATNNDHCDLHERNDAGPTMRHEGPGMSMLEEVAPTAKEDTAQTKPSLTIDTSVSNVYRETRSPVPVAKEEEEDSRPTTKTSSRINAHGRSMSEAITALERQSYDQDGCDSETESDGGQSEVDAIHNAHLSKRFSKILRVRSHNDIWAAENILLRHRRTPYVMRSVATSFPPGEDKDIFMMLADRVEDDMLEFAFSQNRKWQKLCNSKIAEAEVRIRAEITEHAQGQLSRMQNQFIKDTKAKNRVALDAITTKNWEAILAKVTEDPDHKRIEAEKAAALADKRWSQLMMHFISKQTEFLGILENDLRGLGLAKDMWELIEQSKRYTQHHVQMCKQNNAEAVETLVMEVVLGKVSVVKADANGMGSALK</sequence>
<evidence type="ECO:0000313" key="2">
    <source>
        <dbReference type="EMBL" id="KAF2647863.1"/>
    </source>
</evidence>
<accession>A0A6A6SMN0</accession>
<dbReference type="EMBL" id="MU004576">
    <property type="protein sequence ID" value="KAF2647863.1"/>
    <property type="molecule type" value="Genomic_DNA"/>
</dbReference>
<keyword evidence="3" id="KW-1185">Reference proteome</keyword>
<proteinExistence type="predicted"/>
<gene>
    <name evidence="2" type="ORF">K491DRAFT_738880</name>
</gene>
<feature type="region of interest" description="Disordered" evidence="1">
    <location>
        <begin position="86"/>
        <end position="126"/>
    </location>
</feature>
<feature type="region of interest" description="Disordered" evidence="1">
    <location>
        <begin position="1"/>
        <end position="62"/>
    </location>
</feature>
<evidence type="ECO:0000313" key="3">
    <source>
        <dbReference type="Proteomes" id="UP000799324"/>
    </source>
</evidence>
<organism evidence="2 3">
    <name type="scientific">Lophiostoma macrostomum CBS 122681</name>
    <dbReference type="NCBI Taxonomy" id="1314788"/>
    <lineage>
        <taxon>Eukaryota</taxon>
        <taxon>Fungi</taxon>
        <taxon>Dikarya</taxon>
        <taxon>Ascomycota</taxon>
        <taxon>Pezizomycotina</taxon>
        <taxon>Dothideomycetes</taxon>
        <taxon>Pleosporomycetidae</taxon>
        <taxon>Pleosporales</taxon>
        <taxon>Lophiostomataceae</taxon>
        <taxon>Lophiostoma</taxon>
    </lineage>
</organism>